<evidence type="ECO:0000313" key="9">
    <source>
        <dbReference type="EMBL" id="ESN90665.1"/>
    </source>
</evidence>
<dbReference type="FunFam" id="2.10.110.10:FF:000081">
    <property type="entry name" value="Uncharacterized protein, isoform A"/>
    <property type="match status" value="1"/>
</dbReference>
<keyword evidence="11" id="KW-1185">Reference proteome</keyword>
<feature type="domain" description="LIM zinc-binding" evidence="7">
    <location>
        <begin position="476"/>
        <end position="535"/>
    </location>
</feature>
<dbReference type="FunFam" id="2.10.110.10:FF:000005">
    <property type="entry name" value="Testin isoform 1"/>
    <property type="match status" value="1"/>
</dbReference>
<dbReference type="SMART" id="SM00132">
    <property type="entry name" value="LIM"/>
    <property type="match status" value="6"/>
</dbReference>
<dbReference type="FunFam" id="2.10.110.10:FF:000070">
    <property type="entry name" value="Four and a half LIM domains 3"/>
    <property type="match status" value="1"/>
</dbReference>
<dbReference type="PANTHER" id="PTHR24211">
    <property type="entry name" value="LIM DOMAIN-CONTAINING PROTEIN"/>
    <property type="match status" value="1"/>
</dbReference>
<reference evidence="10" key="3">
    <citation type="submission" date="2015-06" db="UniProtKB">
        <authorList>
            <consortium name="EnsemblMetazoa"/>
        </authorList>
    </citation>
    <scope>IDENTIFICATION</scope>
</reference>
<dbReference type="EMBL" id="KB097753">
    <property type="protein sequence ID" value="ESN90665.1"/>
    <property type="molecule type" value="Genomic_DNA"/>
</dbReference>
<dbReference type="CTD" id="20214571"/>
<accession>T1G0H3</accession>
<dbReference type="Pfam" id="PF06297">
    <property type="entry name" value="PET"/>
    <property type="match status" value="1"/>
</dbReference>
<dbReference type="Gene3D" id="2.10.110.10">
    <property type="entry name" value="Cysteine Rich Protein"/>
    <property type="match status" value="6"/>
</dbReference>
<dbReference type="Pfam" id="PF00412">
    <property type="entry name" value="LIM"/>
    <property type="match status" value="6"/>
</dbReference>
<evidence type="ECO:0000313" key="11">
    <source>
        <dbReference type="Proteomes" id="UP000015101"/>
    </source>
</evidence>
<dbReference type="FunCoup" id="T1G0H3">
    <property type="interactions" value="4"/>
</dbReference>
<evidence type="ECO:0000256" key="5">
    <source>
        <dbReference type="ARBA" id="ARBA00023038"/>
    </source>
</evidence>
<evidence type="ECO:0000259" key="7">
    <source>
        <dbReference type="PROSITE" id="PS50023"/>
    </source>
</evidence>
<evidence type="ECO:0000256" key="6">
    <source>
        <dbReference type="PROSITE-ProRule" id="PRU00125"/>
    </source>
</evidence>
<dbReference type="RefSeq" id="XP_009031220.1">
    <property type="nucleotide sequence ID" value="XM_009032972.1"/>
</dbReference>
<dbReference type="PANTHER" id="PTHR24211:SF37">
    <property type="entry name" value="PROTEIN ESPINAS-LIKE PROTEIN"/>
    <property type="match status" value="1"/>
</dbReference>
<proteinExistence type="predicted"/>
<keyword evidence="4 6" id="KW-0862">Zinc</keyword>
<sequence length="535" mass="61054">AHIEEQDEGRPCLFCNKKCTGFALHDWRNTCRKCKCARDCHDVVIKSSVTLFDRLGMKLCGAPQATSQSERDRANRLGYSWIPFGLDTSKVNEYMHQLDNNKIPRLGTDGDKYRSTQLRQQLPRQDFSQLYCRQLNAPTTTAMQKQSFEEFVATRSATIDVASVKVNHNGTCHQCDGELQNGDLTVEATKYMGGLAWHVACFTCSTCEELLVDMCYCSKDGVLYCQRHYAELFRPRCAACDELIFSGEYTKAMDQDWHNGHFACFNCDLNLTGHRYVLRDEHPYCIECYERLYAHVCNECKHVIGTDSKDLSYKDAHWHEKCFKCCDCHLSLVEKPFATTNNKLYCADCHDNNFAAKCDQCGKAFKSGMKKYDYNDKQYHMECFCCNECKQPIADQSFVPRNQTIVCVPCYEKHHAQRCFKCKASISKGGVAYKDNTYHKECFVCEGCSKVLSGLKFVTKDELPFCAECFNEKFAKKCHECSKPISGTSGNTKYVTFEDRQWHSDCFKCSMCRTSLVGQGFVLDGDAILCGSCIK</sequence>
<dbReference type="InterPro" id="IPR001781">
    <property type="entry name" value="Znf_LIM"/>
</dbReference>
<evidence type="ECO:0000256" key="3">
    <source>
        <dbReference type="ARBA" id="ARBA00022771"/>
    </source>
</evidence>
<dbReference type="SUPFAM" id="SSF57716">
    <property type="entry name" value="Glucocorticoid receptor-like (DNA-binding domain)"/>
    <property type="match status" value="6"/>
</dbReference>
<dbReference type="GO" id="GO:0030018">
    <property type="term" value="C:Z disc"/>
    <property type="evidence" value="ECO:0000318"/>
    <property type="project" value="GO_Central"/>
</dbReference>
<dbReference type="GO" id="GO:0003712">
    <property type="term" value="F:transcription coregulator activity"/>
    <property type="evidence" value="ECO:0000318"/>
    <property type="project" value="GO_Central"/>
</dbReference>
<evidence type="ECO:0000256" key="2">
    <source>
        <dbReference type="ARBA" id="ARBA00022737"/>
    </source>
</evidence>
<dbReference type="Proteomes" id="UP000015101">
    <property type="component" value="Unassembled WGS sequence"/>
</dbReference>
<dbReference type="CDD" id="cd09341">
    <property type="entry name" value="LIM2_Testin_like"/>
    <property type="match status" value="1"/>
</dbReference>
<reference evidence="11" key="1">
    <citation type="submission" date="2012-12" db="EMBL/GenBank/DDBJ databases">
        <authorList>
            <person name="Hellsten U."/>
            <person name="Grimwood J."/>
            <person name="Chapman J.A."/>
            <person name="Shapiro H."/>
            <person name="Aerts A."/>
            <person name="Otillar R.P."/>
            <person name="Terry A.Y."/>
            <person name="Boore J.L."/>
            <person name="Simakov O."/>
            <person name="Marletaz F."/>
            <person name="Cho S.-J."/>
            <person name="Edsinger-Gonzales E."/>
            <person name="Havlak P."/>
            <person name="Kuo D.-H."/>
            <person name="Larsson T."/>
            <person name="Lv J."/>
            <person name="Arendt D."/>
            <person name="Savage R."/>
            <person name="Osoegawa K."/>
            <person name="de Jong P."/>
            <person name="Lindberg D.R."/>
            <person name="Seaver E.C."/>
            <person name="Weisblat D.A."/>
            <person name="Putnam N.H."/>
            <person name="Grigoriev I.V."/>
            <person name="Rokhsar D.S."/>
        </authorList>
    </citation>
    <scope>NUCLEOTIDE SEQUENCE</scope>
</reference>
<dbReference type="eggNOG" id="KOG1704">
    <property type="taxonomic scope" value="Eukaryota"/>
</dbReference>
<organism evidence="10 11">
    <name type="scientific">Helobdella robusta</name>
    <name type="common">Californian leech</name>
    <dbReference type="NCBI Taxonomy" id="6412"/>
    <lineage>
        <taxon>Eukaryota</taxon>
        <taxon>Metazoa</taxon>
        <taxon>Spiralia</taxon>
        <taxon>Lophotrochozoa</taxon>
        <taxon>Annelida</taxon>
        <taxon>Clitellata</taxon>
        <taxon>Hirudinea</taxon>
        <taxon>Rhynchobdellida</taxon>
        <taxon>Glossiphoniidae</taxon>
        <taxon>Helobdella</taxon>
    </lineage>
</organism>
<evidence type="ECO:0000256" key="1">
    <source>
        <dbReference type="ARBA" id="ARBA00022723"/>
    </source>
</evidence>
<feature type="domain" description="LIM zinc-binding" evidence="7">
    <location>
        <begin position="356"/>
        <end position="417"/>
    </location>
</feature>
<dbReference type="EnsemblMetazoa" id="HelroT71169">
    <property type="protein sequence ID" value="HelroP71169"/>
    <property type="gene ID" value="HelroG71169"/>
</dbReference>
<evidence type="ECO:0000313" key="10">
    <source>
        <dbReference type="EnsemblMetazoa" id="HelroP71169"/>
    </source>
</evidence>
<feature type="domain" description="PET" evidence="8">
    <location>
        <begin position="60"/>
        <end position="167"/>
    </location>
</feature>
<dbReference type="FunFam" id="2.10.110.10:FF:000013">
    <property type="entry name" value="Four and a half LIM domains 1"/>
    <property type="match status" value="1"/>
</dbReference>
<dbReference type="FunFam" id="2.10.110.10:FF:000066">
    <property type="entry name" value="Four and a half LIM domains protein"/>
    <property type="match status" value="1"/>
</dbReference>
<dbReference type="InterPro" id="IPR010442">
    <property type="entry name" value="PET_domain"/>
</dbReference>
<dbReference type="STRING" id="6412.T1G0H3"/>
<dbReference type="PROSITE" id="PS51303">
    <property type="entry name" value="PET"/>
    <property type="match status" value="1"/>
</dbReference>
<dbReference type="KEGG" id="hro:HELRODRAFT_71169"/>
<evidence type="ECO:0000256" key="4">
    <source>
        <dbReference type="ARBA" id="ARBA00022833"/>
    </source>
</evidence>
<dbReference type="PROSITE" id="PS00478">
    <property type="entry name" value="LIM_DOMAIN_1"/>
    <property type="match status" value="4"/>
</dbReference>
<dbReference type="HOGENOM" id="CLU_008937_7_1_1"/>
<dbReference type="GO" id="GO:0005634">
    <property type="term" value="C:nucleus"/>
    <property type="evidence" value="ECO:0000318"/>
    <property type="project" value="GO_Central"/>
</dbReference>
<dbReference type="InParanoid" id="T1G0H3"/>
<keyword evidence="2" id="KW-0677">Repeat</keyword>
<reference evidence="9 11" key="2">
    <citation type="journal article" date="2013" name="Nature">
        <title>Insights into bilaterian evolution from three spiralian genomes.</title>
        <authorList>
            <person name="Simakov O."/>
            <person name="Marletaz F."/>
            <person name="Cho S.J."/>
            <person name="Edsinger-Gonzales E."/>
            <person name="Havlak P."/>
            <person name="Hellsten U."/>
            <person name="Kuo D.H."/>
            <person name="Larsson T."/>
            <person name="Lv J."/>
            <person name="Arendt D."/>
            <person name="Savage R."/>
            <person name="Osoegawa K."/>
            <person name="de Jong P."/>
            <person name="Grimwood J."/>
            <person name="Chapman J.A."/>
            <person name="Shapiro H."/>
            <person name="Aerts A."/>
            <person name="Otillar R.P."/>
            <person name="Terry A.Y."/>
            <person name="Boore J.L."/>
            <person name="Grigoriev I.V."/>
            <person name="Lindberg D.R."/>
            <person name="Seaver E.C."/>
            <person name="Weisblat D.A."/>
            <person name="Putnam N.H."/>
            <person name="Rokhsar D.S."/>
        </authorList>
    </citation>
    <scope>NUCLEOTIDE SEQUENCE</scope>
</reference>
<feature type="domain" description="LIM zinc-binding" evidence="7">
    <location>
        <begin position="235"/>
        <end position="295"/>
    </location>
</feature>
<dbReference type="InterPro" id="IPR047120">
    <property type="entry name" value="Pk/Esn/Tes"/>
</dbReference>
<dbReference type="EMBL" id="AMQM01002340">
    <property type="status" value="NOT_ANNOTATED_CDS"/>
    <property type="molecule type" value="Genomic_DNA"/>
</dbReference>
<dbReference type="GO" id="GO:0008270">
    <property type="term" value="F:zinc ion binding"/>
    <property type="evidence" value="ECO:0007669"/>
    <property type="project" value="UniProtKB-KW"/>
</dbReference>
<name>T1G0H3_HELRO</name>
<dbReference type="GeneID" id="20214571"/>
<dbReference type="OMA" id="AKFANTC"/>
<evidence type="ECO:0000259" key="8">
    <source>
        <dbReference type="PROSITE" id="PS51303"/>
    </source>
</evidence>
<keyword evidence="1 6" id="KW-0479">Metal-binding</keyword>
<dbReference type="AlphaFoldDB" id="T1G0H3"/>
<evidence type="ECO:0008006" key="12">
    <source>
        <dbReference type="Google" id="ProtNLM"/>
    </source>
</evidence>
<feature type="domain" description="LIM zinc-binding" evidence="7">
    <location>
        <begin position="170"/>
        <end position="234"/>
    </location>
</feature>
<dbReference type="PROSITE" id="PS50023">
    <property type="entry name" value="LIM_DOMAIN_2"/>
    <property type="match status" value="4"/>
</dbReference>
<gene>
    <name evidence="10" type="primary">20214571</name>
    <name evidence="9" type="ORF">HELRODRAFT_71169</name>
</gene>
<dbReference type="OrthoDB" id="274660at2759"/>
<keyword evidence="5 6" id="KW-0440">LIM domain</keyword>
<protein>
    <recommendedName>
        <fullName evidence="12">Four and a half LIM domains protein 2</fullName>
    </recommendedName>
</protein>
<keyword evidence="3" id="KW-0863">Zinc-finger</keyword>